<feature type="non-terminal residue" evidence="1">
    <location>
        <position position="59"/>
    </location>
</feature>
<organism evidence="1 2">
    <name type="scientific">Diploptera punctata</name>
    <name type="common">Pacific beetle cockroach</name>
    <dbReference type="NCBI Taxonomy" id="6984"/>
    <lineage>
        <taxon>Eukaryota</taxon>
        <taxon>Metazoa</taxon>
        <taxon>Ecdysozoa</taxon>
        <taxon>Arthropoda</taxon>
        <taxon>Hexapoda</taxon>
        <taxon>Insecta</taxon>
        <taxon>Pterygota</taxon>
        <taxon>Neoptera</taxon>
        <taxon>Polyneoptera</taxon>
        <taxon>Dictyoptera</taxon>
        <taxon>Blattodea</taxon>
        <taxon>Blaberoidea</taxon>
        <taxon>Blaberidae</taxon>
        <taxon>Diplopterinae</taxon>
        <taxon>Diploptera</taxon>
    </lineage>
</organism>
<evidence type="ECO:0000313" key="2">
    <source>
        <dbReference type="Proteomes" id="UP001233999"/>
    </source>
</evidence>
<comment type="caution">
    <text evidence="1">The sequence shown here is derived from an EMBL/GenBank/DDBJ whole genome shotgun (WGS) entry which is preliminary data.</text>
</comment>
<gene>
    <name evidence="1" type="ORF">L9F63_008288</name>
</gene>
<name>A0AAD7Z5N4_DIPPU</name>
<reference evidence="1" key="1">
    <citation type="journal article" date="2023" name="IScience">
        <title>Live-bearing cockroach genome reveals convergent evolutionary mechanisms linked to viviparity in insects and beyond.</title>
        <authorList>
            <person name="Fouks B."/>
            <person name="Harrison M.C."/>
            <person name="Mikhailova A.A."/>
            <person name="Marchal E."/>
            <person name="English S."/>
            <person name="Carruthers M."/>
            <person name="Jennings E.C."/>
            <person name="Chiamaka E.L."/>
            <person name="Frigard R.A."/>
            <person name="Pippel M."/>
            <person name="Attardo G.M."/>
            <person name="Benoit J.B."/>
            <person name="Bornberg-Bauer E."/>
            <person name="Tobe S.S."/>
        </authorList>
    </citation>
    <scope>NUCLEOTIDE SEQUENCE</scope>
    <source>
        <strain evidence="1">Stay&amp;Tobe</strain>
    </source>
</reference>
<dbReference type="EMBL" id="JASPKZ010010279">
    <property type="protein sequence ID" value="KAJ9574549.1"/>
    <property type="molecule type" value="Genomic_DNA"/>
</dbReference>
<proteinExistence type="predicted"/>
<sequence length="59" mass="6663">FIGLITYLIISEMRTRRERSLTGETLILPEGRSFTANHSIFMLCFAALLDPENSDKSGE</sequence>
<evidence type="ECO:0000313" key="1">
    <source>
        <dbReference type="EMBL" id="KAJ9574549.1"/>
    </source>
</evidence>
<dbReference type="AlphaFoldDB" id="A0AAD7Z5N4"/>
<feature type="non-terminal residue" evidence="1">
    <location>
        <position position="1"/>
    </location>
</feature>
<accession>A0AAD7Z5N4</accession>
<protein>
    <submittedName>
        <fullName evidence="1">Uncharacterized protein</fullName>
    </submittedName>
</protein>
<reference evidence="1" key="2">
    <citation type="submission" date="2023-05" db="EMBL/GenBank/DDBJ databases">
        <authorList>
            <person name="Fouks B."/>
        </authorList>
    </citation>
    <scope>NUCLEOTIDE SEQUENCE</scope>
    <source>
        <strain evidence="1">Stay&amp;Tobe</strain>
        <tissue evidence="1">Testes</tissue>
    </source>
</reference>
<dbReference type="Proteomes" id="UP001233999">
    <property type="component" value="Unassembled WGS sequence"/>
</dbReference>
<keyword evidence="2" id="KW-1185">Reference proteome</keyword>